<gene>
    <name evidence="1" type="ORF">RND81_03G004100</name>
</gene>
<keyword evidence="2" id="KW-1185">Reference proteome</keyword>
<proteinExistence type="predicted"/>
<sequence length="248" mass="29284">MTWVSTKRNNWRTGAIKSHLGKDSFRSFHYIKPYNKRIDNLRMPLSYQPPKFQQFDRKDDPKQHIAHFIETCNNAGTDGHLLVKQFARSLKRIAFDWYTNLDSEFVNSWSCMENEFLNSYFTSFTSPNLRSQSFQRLVTRAHNMDIKINDRYMNRSSSFKASDDKDYINVDACILTISKEAMVVNTITRLVKFSPKPKNSSHDRPTMKKLHAKKYPLLKPKRPDQVNKTTDPNYCRYHMMVSHPIEKC</sequence>
<dbReference type="PANTHER" id="PTHR33437">
    <property type="entry name" value="OS06G0361200 PROTEIN"/>
    <property type="match status" value="1"/>
</dbReference>
<protein>
    <recommendedName>
        <fullName evidence="3">Retrotransposon gag domain-containing protein</fullName>
    </recommendedName>
</protein>
<accession>A0AAW1M386</accession>
<evidence type="ECO:0000313" key="1">
    <source>
        <dbReference type="EMBL" id="KAK9740008.1"/>
    </source>
</evidence>
<name>A0AAW1M386_SAPOF</name>
<dbReference type="PANTHER" id="PTHR33437:SF2">
    <property type="entry name" value="OS06G0361200 PROTEIN"/>
    <property type="match status" value="1"/>
</dbReference>
<dbReference type="Proteomes" id="UP001443914">
    <property type="component" value="Unassembled WGS sequence"/>
</dbReference>
<feature type="non-terminal residue" evidence="1">
    <location>
        <position position="248"/>
    </location>
</feature>
<comment type="caution">
    <text evidence="1">The sequence shown here is derived from an EMBL/GenBank/DDBJ whole genome shotgun (WGS) entry which is preliminary data.</text>
</comment>
<evidence type="ECO:0008006" key="3">
    <source>
        <dbReference type="Google" id="ProtNLM"/>
    </source>
</evidence>
<dbReference type="EMBL" id="JBDFQZ010000003">
    <property type="protein sequence ID" value="KAK9740008.1"/>
    <property type="molecule type" value="Genomic_DNA"/>
</dbReference>
<organism evidence="1 2">
    <name type="scientific">Saponaria officinalis</name>
    <name type="common">Common soapwort</name>
    <name type="synonym">Lychnis saponaria</name>
    <dbReference type="NCBI Taxonomy" id="3572"/>
    <lineage>
        <taxon>Eukaryota</taxon>
        <taxon>Viridiplantae</taxon>
        <taxon>Streptophyta</taxon>
        <taxon>Embryophyta</taxon>
        <taxon>Tracheophyta</taxon>
        <taxon>Spermatophyta</taxon>
        <taxon>Magnoliopsida</taxon>
        <taxon>eudicotyledons</taxon>
        <taxon>Gunneridae</taxon>
        <taxon>Pentapetalae</taxon>
        <taxon>Caryophyllales</taxon>
        <taxon>Caryophyllaceae</taxon>
        <taxon>Caryophylleae</taxon>
        <taxon>Saponaria</taxon>
    </lineage>
</organism>
<reference evidence="1" key="1">
    <citation type="submission" date="2024-03" db="EMBL/GenBank/DDBJ databases">
        <title>WGS assembly of Saponaria officinalis var. Norfolk2.</title>
        <authorList>
            <person name="Jenkins J."/>
            <person name="Shu S."/>
            <person name="Grimwood J."/>
            <person name="Barry K."/>
            <person name="Goodstein D."/>
            <person name="Schmutz J."/>
            <person name="Leebens-Mack J."/>
            <person name="Osbourn A."/>
        </authorList>
    </citation>
    <scope>NUCLEOTIDE SEQUENCE [LARGE SCALE GENOMIC DNA]</scope>
    <source>
        <strain evidence="1">JIC</strain>
    </source>
</reference>
<evidence type="ECO:0000313" key="2">
    <source>
        <dbReference type="Proteomes" id="UP001443914"/>
    </source>
</evidence>
<dbReference type="AlphaFoldDB" id="A0AAW1M386"/>